<dbReference type="PROSITE" id="PS50812">
    <property type="entry name" value="PWWP"/>
    <property type="match status" value="1"/>
</dbReference>
<feature type="compositionally biased region" description="Polar residues" evidence="1">
    <location>
        <begin position="73"/>
        <end position="83"/>
    </location>
</feature>
<feature type="compositionally biased region" description="Polar residues" evidence="1">
    <location>
        <begin position="12"/>
        <end position="25"/>
    </location>
</feature>
<organism evidence="3 4">
    <name type="scientific">Adiantum capillus-veneris</name>
    <name type="common">Maidenhair fern</name>
    <dbReference type="NCBI Taxonomy" id="13818"/>
    <lineage>
        <taxon>Eukaryota</taxon>
        <taxon>Viridiplantae</taxon>
        <taxon>Streptophyta</taxon>
        <taxon>Embryophyta</taxon>
        <taxon>Tracheophyta</taxon>
        <taxon>Polypodiopsida</taxon>
        <taxon>Polypodiidae</taxon>
        <taxon>Polypodiales</taxon>
        <taxon>Pteridineae</taxon>
        <taxon>Pteridaceae</taxon>
        <taxon>Vittarioideae</taxon>
        <taxon>Adiantum</taxon>
    </lineage>
</organism>
<accession>A0A9D4UPL5</accession>
<feature type="compositionally biased region" description="Basic and acidic residues" evidence="1">
    <location>
        <begin position="794"/>
        <end position="811"/>
    </location>
</feature>
<feature type="compositionally biased region" description="Polar residues" evidence="1">
    <location>
        <begin position="245"/>
        <end position="254"/>
    </location>
</feature>
<dbReference type="InterPro" id="IPR052657">
    <property type="entry name" value="PDP_family_Arabidopsis"/>
</dbReference>
<feature type="compositionally biased region" description="Basic and acidic residues" evidence="1">
    <location>
        <begin position="835"/>
        <end position="937"/>
    </location>
</feature>
<reference evidence="3" key="1">
    <citation type="submission" date="2021-01" db="EMBL/GenBank/DDBJ databases">
        <title>Adiantum capillus-veneris genome.</title>
        <authorList>
            <person name="Fang Y."/>
            <person name="Liao Q."/>
        </authorList>
    </citation>
    <scope>NUCLEOTIDE SEQUENCE</scope>
    <source>
        <strain evidence="3">H3</strain>
        <tissue evidence="3">Leaf</tissue>
    </source>
</reference>
<feature type="region of interest" description="Disordered" evidence="1">
    <location>
        <begin position="1"/>
        <end position="46"/>
    </location>
</feature>
<feature type="compositionally biased region" description="Polar residues" evidence="1">
    <location>
        <begin position="1320"/>
        <end position="1329"/>
    </location>
</feature>
<keyword evidence="4" id="KW-1185">Reference proteome</keyword>
<dbReference type="EMBL" id="JABFUD020000013">
    <property type="protein sequence ID" value="KAI5071760.1"/>
    <property type="molecule type" value="Genomic_DNA"/>
</dbReference>
<feature type="region of interest" description="Disordered" evidence="1">
    <location>
        <begin position="967"/>
        <end position="1027"/>
    </location>
</feature>
<evidence type="ECO:0000256" key="1">
    <source>
        <dbReference type="SAM" id="MobiDB-lite"/>
    </source>
</evidence>
<gene>
    <name evidence="3" type="ORF">GOP47_0014011</name>
</gene>
<comment type="caution">
    <text evidence="3">The sequence shown here is derived from an EMBL/GenBank/DDBJ whole genome shotgun (WGS) entry which is preliminary data.</text>
</comment>
<feature type="region of interest" description="Disordered" evidence="1">
    <location>
        <begin position="605"/>
        <end position="702"/>
    </location>
</feature>
<name>A0A9D4UPL5_ADICA</name>
<dbReference type="Pfam" id="PF00855">
    <property type="entry name" value="PWWP"/>
    <property type="match status" value="1"/>
</dbReference>
<feature type="compositionally biased region" description="Basic and acidic residues" evidence="1">
    <location>
        <begin position="392"/>
        <end position="401"/>
    </location>
</feature>
<evidence type="ECO:0000313" key="4">
    <source>
        <dbReference type="Proteomes" id="UP000886520"/>
    </source>
</evidence>
<dbReference type="PANTHER" id="PTHR10688">
    <property type="entry name" value="PWWP DOMAIN-CONTAINING PROTEIN"/>
    <property type="match status" value="1"/>
</dbReference>
<feature type="region of interest" description="Disordered" evidence="1">
    <location>
        <begin position="1298"/>
        <end position="1329"/>
    </location>
</feature>
<evidence type="ECO:0000259" key="2">
    <source>
        <dbReference type="PROSITE" id="PS50812"/>
    </source>
</evidence>
<feature type="compositionally biased region" description="Basic and acidic residues" evidence="1">
    <location>
        <begin position="685"/>
        <end position="696"/>
    </location>
</feature>
<dbReference type="Proteomes" id="UP000886520">
    <property type="component" value="Chromosome 13"/>
</dbReference>
<feature type="compositionally biased region" description="Basic residues" evidence="1">
    <location>
        <begin position="1307"/>
        <end position="1316"/>
    </location>
</feature>
<feature type="region of interest" description="Disordered" evidence="1">
    <location>
        <begin position="794"/>
        <end position="937"/>
    </location>
</feature>
<dbReference type="OrthoDB" id="62853at2759"/>
<evidence type="ECO:0000313" key="3">
    <source>
        <dbReference type="EMBL" id="KAI5071760.1"/>
    </source>
</evidence>
<dbReference type="CDD" id="cd05162">
    <property type="entry name" value="PWWP"/>
    <property type="match status" value="1"/>
</dbReference>
<feature type="region of interest" description="Disordered" evidence="1">
    <location>
        <begin position="1450"/>
        <end position="1484"/>
    </location>
</feature>
<proteinExistence type="predicted"/>
<feature type="region of interest" description="Disordered" evidence="1">
    <location>
        <begin position="73"/>
        <end position="94"/>
    </location>
</feature>
<dbReference type="InterPro" id="IPR000313">
    <property type="entry name" value="PWWP_dom"/>
</dbReference>
<sequence>MDEQNARASEDSYPSTELNAESSNFAREYLPEQNQPTHELETAGDRSCFVDVTSPARKWVDGFVDDNAHLKDSTQSVVTQSGLQDDEDAKDSGQLPTCIESLEIGRVDPDQQLCGSASADTDMICVVQEDGVDAGSEDISMPDGRAALTHVDGLEETGGSHSAHFTVDDDRDEGTSLEMLSVAVESFENMQRRSEEGFKNFSNALENLEFRKWQTIEGTAAEMETDSINKLSMTKSTNESEDNESSVIDGSSAPSAEFQDKEHFLNMLCELAAVRQQERERSSISQQLASCMTSLANNDELSDESKRLSFVDLLRKQMVHVGAFTDLSADAIYEELLKQNQEFLGCKVGKDLNLPTPFGSKFSNEGAMASLEIDKKSTGTFHRKSDVPSTDEISHDSESGDIKPLAKSGGASKEETGDDQNLVVGDLVWAKVKSHPWWPGQIFDVADASAAAKRIQKPGRTLVAFFGDGTFNWLWQSQLIPFVPNFADKVKQTTMKSFCRAVADALDEVSRRTELGLKCSHLGDAVYSKNLFPDLNAGIKKGVRLECHKDIEVSKGQLQPERVLKFLRTAACSPLYSLSSGLEYSKLCGHVYGFRSFMLSSKRPERNPTLVNPIKPENSMQRSVLKRRLGQDEPGGGPNFGVGKEMKRRHLSKDAGVKESSAGGRVQSPRLRSIETLLTTEDEESKAAESDLKSHEQAQGSTWLAKGKRLHVSPECKEKKRVRGWQSLGPLRDAKKLGIETTVDNSGSSDDDNRTLFDITGYHSLKTKKKGVRKSTTDVPSKAVGQQLLKVKQELSKKQRSVDLDENRDAEDGLPEIGNSLLLSQPDPCLPPVIEDSKNAEKGKIETREPLDSQNAGDKDTQDCRKAEKGNDDMMDLRDADLEVREQVKEETSDLKVDCMESTKKQETKLLDSKAERENERFEAELKAEVRDSSEKGNETLDVRIAQKSEKEHLKSKSIDQIEKDEVELGVDNPAGKQTKRRNSETGDNLGRLIKLKKKRRQDAQDYPQGSLSSVPESEETIPRKSVKTSKLGLSLRKVAGALKASKGTIGLKSDYPSPKRPALAGGRSGLNKEDFNSSLPKLLNILQVVATDPLSSANMRSSLEGVMSVFLKFRNMVFLKSSGYAAATASGKLLPSIANGQLSDDKKVDEKGRSGRKTSNLETQQTGSKDSSVEQKASLKMESFSESTGGPGSQRLVELDTFCEARAADSKGLGITSAVPGSNMQNSVADNEQANVAAQAHGKILTAENQRSCVQDLAVAARKRKSEVLQESVTKVLGKREGLKGLPERLLAEKKSNKDTVVDTRHHAKSVRHHISRSEGLSVSGKRSSLQSSGNAKVALGLFMQFPEDYTLPSETELRELFNRFGTLETFGIRVYKNASTAQVVFKHSGDAEVAWQHARKNRMFGQANVSYRLRHFSLSSKSEAKPLSTASARKGSLEIKNLKSTRLENFGRPSLAKQSTGGPEKGSFLKPQSPAADSLSSRVHLEQGGLRVAEQTSIDRPIASICEPVPAHSPVGDSLVSKAGPGGLQVLEQGPVQIGISSRPEPVPLHSPASIPLSTVSVPHCVSSSTSGPELEVGVGPPIMHQQAGFQSLSSAQCTLDTSSLNSSSVPNVNGSAGDIQDQMMKLLQQVSVIVSSTALTHRST</sequence>
<dbReference type="PANTHER" id="PTHR10688:SF5">
    <property type="entry name" value="PWWP DOMAIN-CONTAINING PROTEIN 1-RELATED"/>
    <property type="match status" value="1"/>
</dbReference>
<feature type="domain" description="PWWP" evidence="2">
    <location>
        <begin position="424"/>
        <end position="485"/>
    </location>
</feature>
<feature type="compositionally biased region" description="Basic and acidic residues" evidence="1">
    <location>
        <begin position="1144"/>
        <end position="1154"/>
    </location>
</feature>
<dbReference type="SUPFAM" id="SSF63748">
    <property type="entry name" value="Tudor/PWWP/MBT"/>
    <property type="match status" value="1"/>
</dbReference>
<feature type="region of interest" description="Disordered" evidence="1">
    <location>
        <begin position="234"/>
        <end position="254"/>
    </location>
</feature>
<feature type="region of interest" description="Disordered" evidence="1">
    <location>
        <begin position="379"/>
        <end position="417"/>
    </location>
</feature>
<feature type="compositionally biased region" description="Basic and acidic residues" evidence="1">
    <location>
        <begin position="1"/>
        <end position="10"/>
    </location>
</feature>
<feature type="compositionally biased region" description="Polar residues" evidence="1">
    <location>
        <begin position="1158"/>
        <end position="1171"/>
    </location>
</feature>
<dbReference type="Gene3D" id="2.30.30.140">
    <property type="match status" value="1"/>
</dbReference>
<feature type="region of interest" description="Disordered" evidence="1">
    <location>
        <begin position="1051"/>
        <end position="1070"/>
    </location>
</feature>
<dbReference type="SMART" id="SM00293">
    <property type="entry name" value="PWWP"/>
    <property type="match status" value="1"/>
</dbReference>
<protein>
    <recommendedName>
        <fullName evidence="2">PWWP domain-containing protein</fullName>
    </recommendedName>
</protein>
<feature type="region of interest" description="Disordered" evidence="1">
    <location>
        <begin position="1144"/>
        <end position="1194"/>
    </location>
</feature>